<dbReference type="EMBL" id="CM055103">
    <property type="protein sequence ID" value="KAJ7536698.1"/>
    <property type="molecule type" value="Genomic_DNA"/>
</dbReference>
<keyword evidence="2" id="KW-1185">Reference proteome</keyword>
<organism evidence="1 2">
    <name type="scientific">Diphasiastrum complanatum</name>
    <name type="common">Issler's clubmoss</name>
    <name type="synonym">Lycopodium complanatum</name>
    <dbReference type="NCBI Taxonomy" id="34168"/>
    <lineage>
        <taxon>Eukaryota</taxon>
        <taxon>Viridiplantae</taxon>
        <taxon>Streptophyta</taxon>
        <taxon>Embryophyta</taxon>
        <taxon>Tracheophyta</taxon>
        <taxon>Lycopodiopsida</taxon>
        <taxon>Lycopodiales</taxon>
        <taxon>Lycopodiaceae</taxon>
        <taxon>Lycopodioideae</taxon>
        <taxon>Diphasiastrum</taxon>
    </lineage>
</organism>
<evidence type="ECO:0000313" key="1">
    <source>
        <dbReference type="EMBL" id="KAJ7536698.1"/>
    </source>
</evidence>
<protein>
    <submittedName>
        <fullName evidence="1">Uncharacterized protein</fullName>
    </submittedName>
</protein>
<dbReference type="Proteomes" id="UP001162992">
    <property type="component" value="Chromosome 12"/>
</dbReference>
<name>A0ACC2C3S2_DIPCM</name>
<comment type="caution">
    <text evidence="1">The sequence shown here is derived from an EMBL/GenBank/DDBJ whole genome shotgun (WGS) entry which is preliminary data.</text>
</comment>
<evidence type="ECO:0000313" key="2">
    <source>
        <dbReference type="Proteomes" id="UP001162992"/>
    </source>
</evidence>
<gene>
    <name evidence="1" type="ORF">O6H91_12G078200</name>
</gene>
<reference evidence="2" key="1">
    <citation type="journal article" date="2024" name="Proc. Natl. Acad. Sci. U.S.A.">
        <title>Extraordinary preservation of gene collinearity over three hundred million years revealed in homosporous lycophytes.</title>
        <authorList>
            <person name="Li C."/>
            <person name="Wickell D."/>
            <person name="Kuo L.Y."/>
            <person name="Chen X."/>
            <person name="Nie B."/>
            <person name="Liao X."/>
            <person name="Peng D."/>
            <person name="Ji J."/>
            <person name="Jenkins J."/>
            <person name="Williams M."/>
            <person name="Shu S."/>
            <person name="Plott C."/>
            <person name="Barry K."/>
            <person name="Rajasekar S."/>
            <person name="Grimwood J."/>
            <person name="Han X."/>
            <person name="Sun S."/>
            <person name="Hou Z."/>
            <person name="He W."/>
            <person name="Dai G."/>
            <person name="Sun C."/>
            <person name="Schmutz J."/>
            <person name="Leebens-Mack J.H."/>
            <person name="Li F.W."/>
            <person name="Wang L."/>
        </authorList>
    </citation>
    <scope>NUCLEOTIDE SEQUENCE [LARGE SCALE GENOMIC DNA]</scope>
    <source>
        <strain evidence="2">cv. PW_Plant_1</strain>
    </source>
</reference>
<sequence length="427" mass="48403">MHMGRYWLLAFLIALAGIELLVLADGGLTIAEKEQLDVANVRQAEDVEADLSKVAFANEVDDLKSKLKIIEGLLDKKEVSLQDKANRIHFLENKLESIQQVERLPENVRKLEFEIQTLKERAESSEAIVGELLAKNAKATRSIEQQQKRINSAEEALRLAEAALRRAESEAAKRTRDVSRAYEAWFPTWAASRIAQLQEKATAHWVAHGEPIFKVLVEKVSQNAEAAHHLAKPHIETFKMKWLSSLKMNLKELSTNLAHHMEIVKSTTSDSFKRAEAYISPHLKRAQEVIGPYTELARKKSSPYATKVSSFVQPYYKSFRSIFAPYTKKLHKLYKRSLRFAKTNHYQLQRSIKGALSRHEYSAKLASKEVIWFLASALLLLPALGILLLFSSHFGSAKKTSKPTPRTGTSHAGNSHKKHRRPKQVDK</sequence>
<proteinExistence type="predicted"/>
<accession>A0ACC2C3S2</accession>